<evidence type="ECO:0008006" key="2">
    <source>
        <dbReference type="Google" id="ProtNLM"/>
    </source>
</evidence>
<accession>A0A5B7CC18</accession>
<dbReference type="PANTHER" id="PTHR33593">
    <property type="entry name" value="DUF1442 FAMILY PROTEIN"/>
    <property type="match status" value="1"/>
</dbReference>
<reference evidence="1" key="1">
    <citation type="submission" date="2019-08" db="EMBL/GenBank/DDBJ databases">
        <title>Reference gene set and small RNA set construction with multiple tissues from Davidia involucrata Baill.</title>
        <authorList>
            <person name="Yang H."/>
            <person name="Zhou C."/>
            <person name="Li G."/>
            <person name="Wang J."/>
            <person name="Gao P."/>
            <person name="Wang M."/>
            <person name="Wang R."/>
            <person name="Zhao Y."/>
        </authorList>
    </citation>
    <scope>NUCLEOTIDE SEQUENCE</scope>
    <source>
        <tissue evidence="1">Mixed with DoveR01_LX</tissue>
    </source>
</reference>
<dbReference type="InterPro" id="IPR009902">
    <property type="entry name" value="DUF1442"/>
</dbReference>
<organism evidence="1">
    <name type="scientific">Davidia involucrata</name>
    <name type="common">Dove tree</name>
    <dbReference type="NCBI Taxonomy" id="16924"/>
    <lineage>
        <taxon>Eukaryota</taxon>
        <taxon>Viridiplantae</taxon>
        <taxon>Streptophyta</taxon>
        <taxon>Embryophyta</taxon>
        <taxon>Tracheophyta</taxon>
        <taxon>Spermatophyta</taxon>
        <taxon>Magnoliopsida</taxon>
        <taxon>eudicotyledons</taxon>
        <taxon>Gunneridae</taxon>
        <taxon>Pentapetalae</taxon>
        <taxon>asterids</taxon>
        <taxon>Cornales</taxon>
        <taxon>Nyssaceae</taxon>
        <taxon>Davidia</taxon>
    </lineage>
</organism>
<proteinExistence type="predicted"/>
<name>A0A5B7CC18_DAVIN</name>
<dbReference type="Pfam" id="PF07279">
    <property type="entry name" value="DUF1442"/>
    <property type="match status" value="1"/>
</dbReference>
<dbReference type="Gene3D" id="3.40.50.150">
    <property type="entry name" value="Vaccinia Virus protein VP39"/>
    <property type="match status" value="1"/>
</dbReference>
<gene>
    <name evidence="1" type="ORF">Din_047871</name>
</gene>
<dbReference type="SUPFAM" id="SSF53335">
    <property type="entry name" value="S-adenosyl-L-methionine-dependent methyltransferases"/>
    <property type="match status" value="1"/>
</dbReference>
<dbReference type="AlphaFoldDB" id="A0A5B7CC18"/>
<dbReference type="PANTHER" id="PTHR33593:SF1">
    <property type="entry name" value="DUF1442 FAMILY PROTEIN"/>
    <property type="match status" value="1"/>
</dbReference>
<dbReference type="EMBL" id="GHES01047871">
    <property type="protein sequence ID" value="MPA78430.1"/>
    <property type="molecule type" value="Transcribed_RNA"/>
</dbReference>
<evidence type="ECO:0000313" key="1">
    <source>
        <dbReference type="EMBL" id="MPA78430.1"/>
    </source>
</evidence>
<protein>
    <recommendedName>
        <fullName evidence="2">S-adenosyl-L-methionine-dependent methyltransferase</fullName>
    </recommendedName>
</protein>
<dbReference type="InterPro" id="IPR029063">
    <property type="entry name" value="SAM-dependent_MTases_sf"/>
</dbReference>
<sequence length="245" mass="26986">MEWSQKSATNAYLDTLKLCSSKQRENCNSCKTAEPESKEFLSALAAGMSAKLIVEVTSEASPSTIALAAAARQTGGKLVCILPEPTLEESQQLIEDSGLNGMVEFKTGDPVELLPDYENIDFSLVDCKSENYTRLLKLLDVNPIRSVVVANNLVQGRKGLGGLVEGVENKVEVRSIGEGMEVTMIGKRAEFWKNRGVHLRTEKKGGSVKKKKKKKTHKSKWLVKVDDESGEEHFFRLPFGSFCTS</sequence>